<protein>
    <submittedName>
        <fullName evidence="2">Uncharacterized protein</fullName>
    </submittedName>
</protein>
<keyword evidence="3" id="KW-1185">Reference proteome</keyword>
<dbReference type="Proteomes" id="UP000076871">
    <property type="component" value="Unassembled WGS sequence"/>
</dbReference>
<dbReference type="RefSeq" id="XP_040767421.1">
    <property type="nucleotide sequence ID" value="XM_040902766.1"/>
</dbReference>
<feature type="transmembrane region" description="Helical" evidence="1">
    <location>
        <begin position="225"/>
        <end position="247"/>
    </location>
</feature>
<dbReference type="InParanoid" id="A0A165G0W5"/>
<keyword evidence="1" id="KW-0472">Membrane</keyword>
<dbReference type="AlphaFoldDB" id="A0A165G0W5"/>
<proteinExistence type="predicted"/>
<keyword evidence="1" id="KW-1133">Transmembrane helix</keyword>
<gene>
    <name evidence="2" type="ORF">LAESUDRAFT_516247</name>
</gene>
<dbReference type="EMBL" id="KV427611">
    <property type="protein sequence ID" value="KZT09681.1"/>
    <property type="molecule type" value="Genomic_DNA"/>
</dbReference>
<evidence type="ECO:0000313" key="3">
    <source>
        <dbReference type="Proteomes" id="UP000076871"/>
    </source>
</evidence>
<sequence>MWNEWASAHCVEIHEESRGCPLESFFTDLITSFRFPIDVADPDFADGLLRDQLGPEWKVKIDFMVYTNQLGPENPFFKKRARELMTSYLTFRNALMDQSNEAGLRRGVDNLLDLVWTYSGLQETLYKVKANLALPCPFLNQAPKNATADGIVTYDLLSAENIDLGDLGISRSWCVDISSEDRPRSYQPIVMAFETKADASNVNTRTGLHQLVTGMAAALHHRISLVWRVVATISFMVCCMSVASSVYTWDTRQNGGSHINSTLLLTSSRET</sequence>
<keyword evidence="1" id="KW-0812">Transmembrane</keyword>
<accession>A0A165G0W5</accession>
<evidence type="ECO:0000313" key="2">
    <source>
        <dbReference type="EMBL" id="KZT09681.1"/>
    </source>
</evidence>
<evidence type="ECO:0000256" key="1">
    <source>
        <dbReference type="SAM" id="Phobius"/>
    </source>
</evidence>
<organism evidence="2 3">
    <name type="scientific">Laetiporus sulphureus 93-53</name>
    <dbReference type="NCBI Taxonomy" id="1314785"/>
    <lineage>
        <taxon>Eukaryota</taxon>
        <taxon>Fungi</taxon>
        <taxon>Dikarya</taxon>
        <taxon>Basidiomycota</taxon>
        <taxon>Agaricomycotina</taxon>
        <taxon>Agaricomycetes</taxon>
        <taxon>Polyporales</taxon>
        <taxon>Laetiporus</taxon>
    </lineage>
</organism>
<reference evidence="2 3" key="1">
    <citation type="journal article" date="2016" name="Mol. Biol. Evol.">
        <title>Comparative Genomics of Early-Diverging Mushroom-Forming Fungi Provides Insights into the Origins of Lignocellulose Decay Capabilities.</title>
        <authorList>
            <person name="Nagy L.G."/>
            <person name="Riley R."/>
            <person name="Tritt A."/>
            <person name="Adam C."/>
            <person name="Daum C."/>
            <person name="Floudas D."/>
            <person name="Sun H."/>
            <person name="Yadav J.S."/>
            <person name="Pangilinan J."/>
            <person name="Larsson K.H."/>
            <person name="Matsuura K."/>
            <person name="Barry K."/>
            <person name="Labutti K."/>
            <person name="Kuo R."/>
            <person name="Ohm R.A."/>
            <person name="Bhattacharya S.S."/>
            <person name="Shirouzu T."/>
            <person name="Yoshinaga Y."/>
            <person name="Martin F.M."/>
            <person name="Grigoriev I.V."/>
            <person name="Hibbett D.S."/>
        </authorList>
    </citation>
    <scope>NUCLEOTIDE SEQUENCE [LARGE SCALE GENOMIC DNA]</scope>
    <source>
        <strain evidence="2 3">93-53</strain>
    </source>
</reference>
<dbReference type="GeneID" id="63819797"/>
<name>A0A165G0W5_9APHY</name>